<organism evidence="1 2">
    <name type="scientific">Melaminivora alkalimesophila</name>
    <dbReference type="NCBI Taxonomy" id="1165852"/>
    <lineage>
        <taxon>Bacteria</taxon>
        <taxon>Pseudomonadati</taxon>
        <taxon>Pseudomonadota</taxon>
        <taxon>Betaproteobacteria</taxon>
        <taxon>Burkholderiales</taxon>
        <taxon>Comamonadaceae</taxon>
        <taxon>Melaminivora</taxon>
    </lineage>
</organism>
<gene>
    <name evidence="1" type="ORF">DFR36_10374</name>
</gene>
<dbReference type="SUPFAM" id="SSF52540">
    <property type="entry name" value="P-loop containing nucleoside triphosphate hydrolases"/>
    <property type="match status" value="1"/>
</dbReference>
<dbReference type="AlphaFoldDB" id="A0A317RC34"/>
<dbReference type="CDD" id="cd02042">
    <property type="entry name" value="ParAB_family"/>
    <property type="match status" value="1"/>
</dbReference>
<dbReference type="InterPro" id="IPR027417">
    <property type="entry name" value="P-loop_NTPase"/>
</dbReference>
<reference evidence="1 2" key="1">
    <citation type="submission" date="2018-05" db="EMBL/GenBank/DDBJ databases">
        <title>Genomic Encyclopedia of Type Strains, Phase IV (KMG-IV): sequencing the most valuable type-strain genomes for metagenomic binning, comparative biology and taxonomic classification.</title>
        <authorList>
            <person name="Goeker M."/>
        </authorList>
    </citation>
    <scope>NUCLEOTIDE SEQUENCE [LARGE SCALE GENOMIC DNA]</scope>
    <source>
        <strain evidence="1 2">DSM 26006</strain>
    </source>
</reference>
<accession>A0A317RC34</accession>
<dbReference type="PANTHER" id="PTHR13696:SF52">
    <property type="entry name" value="PARA FAMILY PROTEIN CT_582"/>
    <property type="match status" value="1"/>
</dbReference>
<proteinExistence type="predicted"/>
<dbReference type="Gene3D" id="3.40.50.300">
    <property type="entry name" value="P-loop containing nucleotide triphosphate hydrolases"/>
    <property type="match status" value="1"/>
</dbReference>
<evidence type="ECO:0000313" key="2">
    <source>
        <dbReference type="Proteomes" id="UP000246483"/>
    </source>
</evidence>
<dbReference type="OrthoDB" id="69313at2"/>
<dbReference type="Pfam" id="PF06564">
    <property type="entry name" value="CBP_BcsQ"/>
    <property type="match status" value="1"/>
</dbReference>
<dbReference type="InterPro" id="IPR017746">
    <property type="entry name" value="Cellulose_synthase_operon_BcsQ"/>
</dbReference>
<protein>
    <submittedName>
        <fullName evidence="1">Cellulose synthase operon protein YhjQ</fullName>
    </submittedName>
</protein>
<dbReference type="PANTHER" id="PTHR13696">
    <property type="entry name" value="P-LOOP CONTAINING NUCLEOSIDE TRIPHOSPHATE HYDROLASE"/>
    <property type="match status" value="1"/>
</dbReference>
<evidence type="ECO:0000313" key="1">
    <source>
        <dbReference type="EMBL" id="PWW46799.1"/>
    </source>
</evidence>
<keyword evidence="2" id="KW-1185">Reference proteome</keyword>
<dbReference type="EMBL" id="QGUB01000003">
    <property type="protein sequence ID" value="PWW46799.1"/>
    <property type="molecule type" value="Genomic_DNA"/>
</dbReference>
<dbReference type="Proteomes" id="UP000246483">
    <property type="component" value="Unassembled WGS sequence"/>
</dbReference>
<comment type="caution">
    <text evidence="1">The sequence shown here is derived from an EMBL/GenBank/DDBJ whole genome shotgun (WGS) entry which is preliminary data.</text>
</comment>
<name>A0A317RC34_9BURK</name>
<dbReference type="RefSeq" id="WP_019374155.1">
    <property type="nucleotide sequence ID" value="NZ_ALEE01000458.1"/>
</dbReference>
<dbReference type="InterPro" id="IPR050678">
    <property type="entry name" value="DNA_Partitioning_ATPase"/>
</dbReference>
<sequence>MNVLAVASAKGGVGKTTVTASLAAALSRLTQRTVLAIDLDPQNALAFHMGCDPLDLRGLSRASLAGQGWGEACFELQPGQYVLPYGAVTEQDRTTLEARMAADPDWLAHHLRALQLPDDALVLLDTPPGPSVYGQQALSVARWVLVVMLADAASYATLPLMQRMIQTYCAPRPDFAEALYLLNQLNSARALSQDVLQVLRDAVGPAYLGAILERRAGDARTHS</sequence>
<dbReference type="NCBIfam" id="TIGR03371">
    <property type="entry name" value="cellulose_yhjQ"/>
    <property type="match status" value="1"/>
</dbReference>